<gene>
    <name evidence="2" type="ORF">JOD45_000157</name>
</gene>
<accession>A0ABS2PV82</accession>
<evidence type="ECO:0000313" key="3">
    <source>
        <dbReference type="Proteomes" id="UP000808914"/>
    </source>
</evidence>
<name>A0ABS2PV82_9BACL</name>
<protein>
    <submittedName>
        <fullName evidence="2">Uncharacterized protein YggT (Ycf19 family)</fullName>
    </submittedName>
</protein>
<proteinExistence type="predicted"/>
<sequence length="72" mass="8587">MMSVLLKWLKRIVVFAYFLTVICSLISLWTSNESYLPYERLILSVGYVLIPIFVFTVIYKFIEAYIKHFTKN</sequence>
<feature type="transmembrane region" description="Helical" evidence="1">
    <location>
        <begin position="41"/>
        <end position="62"/>
    </location>
</feature>
<organism evidence="2 3">
    <name type="scientific">Scopulibacillus daqui</name>
    <dbReference type="NCBI Taxonomy" id="1469162"/>
    <lineage>
        <taxon>Bacteria</taxon>
        <taxon>Bacillati</taxon>
        <taxon>Bacillota</taxon>
        <taxon>Bacilli</taxon>
        <taxon>Bacillales</taxon>
        <taxon>Sporolactobacillaceae</taxon>
        <taxon>Scopulibacillus</taxon>
    </lineage>
</organism>
<keyword evidence="1" id="KW-0472">Membrane</keyword>
<comment type="caution">
    <text evidence="2">The sequence shown here is derived from an EMBL/GenBank/DDBJ whole genome shotgun (WGS) entry which is preliminary data.</text>
</comment>
<keyword evidence="1" id="KW-1133">Transmembrane helix</keyword>
<dbReference type="EMBL" id="JAFBER010000001">
    <property type="protein sequence ID" value="MBM7643966.1"/>
    <property type="molecule type" value="Genomic_DNA"/>
</dbReference>
<reference evidence="2 3" key="1">
    <citation type="submission" date="2021-01" db="EMBL/GenBank/DDBJ databases">
        <title>Genomic Encyclopedia of Type Strains, Phase IV (KMG-IV): sequencing the most valuable type-strain genomes for metagenomic binning, comparative biology and taxonomic classification.</title>
        <authorList>
            <person name="Goeker M."/>
        </authorList>
    </citation>
    <scope>NUCLEOTIDE SEQUENCE [LARGE SCALE GENOMIC DNA]</scope>
    <source>
        <strain evidence="2 3">DSM 28236</strain>
    </source>
</reference>
<evidence type="ECO:0000256" key="1">
    <source>
        <dbReference type="SAM" id="Phobius"/>
    </source>
</evidence>
<evidence type="ECO:0000313" key="2">
    <source>
        <dbReference type="EMBL" id="MBM7643966.1"/>
    </source>
</evidence>
<keyword evidence="3" id="KW-1185">Reference proteome</keyword>
<dbReference type="Proteomes" id="UP000808914">
    <property type="component" value="Unassembled WGS sequence"/>
</dbReference>
<feature type="transmembrane region" description="Helical" evidence="1">
    <location>
        <begin position="12"/>
        <end position="29"/>
    </location>
</feature>
<keyword evidence="1" id="KW-0812">Transmembrane</keyword>